<organism evidence="3 4">
    <name type="scientific">Acuticoccus mangrovi</name>
    <dbReference type="NCBI Taxonomy" id="2796142"/>
    <lineage>
        <taxon>Bacteria</taxon>
        <taxon>Pseudomonadati</taxon>
        <taxon>Pseudomonadota</taxon>
        <taxon>Alphaproteobacteria</taxon>
        <taxon>Hyphomicrobiales</taxon>
        <taxon>Amorphaceae</taxon>
        <taxon>Acuticoccus</taxon>
    </lineage>
</organism>
<dbReference type="InterPro" id="IPR055570">
    <property type="entry name" value="DUF7146"/>
</dbReference>
<keyword evidence="4" id="KW-1185">Reference proteome</keyword>
<dbReference type="RefSeq" id="WP_198881752.1">
    <property type="nucleotide sequence ID" value="NZ_JAEKJA010000006.1"/>
</dbReference>
<dbReference type="CDD" id="cd01029">
    <property type="entry name" value="TOPRIM_primases"/>
    <property type="match status" value="1"/>
</dbReference>
<dbReference type="Pfam" id="PF13362">
    <property type="entry name" value="Toprim_3"/>
    <property type="match status" value="1"/>
</dbReference>
<reference evidence="3" key="1">
    <citation type="submission" date="2020-12" db="EMBL/GenBank/DDBJ databases">
        <title>Bacterial taxonomy.</title>
        <authorList>
            <person name="Pan X."/>
        </authorList>
    </citation>
    <scope>NUCLEOTIDE SEQUENCE</scope>
    <source>
        <strain evidence="3">B2012</strain>
    </source>
</reference>
<dbReference type="AlphaFoldDB" id="A0A934MKY4"/>
<evidence type="ECO:0000313" key="4">
    <source>
        <dbReference type="Proteomes" id="UP000609531"/>
    </source>
</evidence>
<dbReference type="Proteomes" id="UP000609531">
    <property type="component" value="Unassembled WGS sequence"/>
</dbReference>
<sequence length="221" mass="23373">MIWDAAMPVAPDSLVHRYLASRSIDLGAFGATLTLRLHPGLPFYVQRDASQTDGRRFEEIHVGPAMVAAIQAPDRTLAGVHCTWLAPDGDGKAVLEDGGARLRVRKIFGAPKGGHVRFGPAGPRMAVGEGIESTLTVAAAVGVSAWAALSLANLRAPLPRVVREVVLALDNDERDHVLAERNKRVAIAAHATAGVIVRPLVPPPGNDWNDVAMDAARKSAA</sequence>
<feature type="domain" description="Toprim" evidence="1">
    <location>
        <begin position="125"/>
        <end position="214"/>
    </location>
</feature>
<protein>
    <submittedName>
        <fullName evidence="3">Toprim domain-containing protein</fullName>
    </submittedName>
</protein>
<proteinExistence type="predicted"/>
<dbReference type="InterPro" id="IPR006171">
    <property type="entry name" value="TOPRIM_dom"/>
</dbReference>
<accession>A0A934MKY4</accession>
<dbReference type="EMBL" id="JAEKJA010000006">
    <property type="protein sequence ID" value="MBJ3775859.1"/>
    <property type="molecule type" value="Genomic_DNA"/>
</dbReference>
<gene>
    <name evidence="3" type="ORF">JCR33_09190</name>
</gene>
<evidence type="ECO:0000313" key="3">
    <source>
        <dbReference type="EMBL" id="MBJ3775859.1"/>
    </source>
</evidence>
<name>A0A934MKY4_9HYPH</name>
<evidence type="ECO:0000259" key="1">
    <source>
        <dbReference type="Pfam" id="PF13362"/>
    </source>
</evidence>
<comment type="caution">
    <text evidence="3">The sequence shown here is derived from an EMBL/GenBank/DDBJ whole genome shotgun (WGS) entry which is preliminary data.</text>
</comment>
<dbReference type="Pfam" id="PF23639">
    <property type="entry name" value="DUF7146"/>
    <property type="match status" value="1"/>
</dbReference>
<evidence type="ECO:0000259" key="2">
    <source>
        <dbReference type="Pfam" id="PF23639"/>
    </source>
</evidence>
<feature type="domain" description="DUF7146" evidence="2">
    <location>
        <begin position="2"/>
        <end position="118"/>
    </location>
</feature>
<dbReference type="InterPro" id="IPR034154">
    <property type="entry name" value="TOPRIM_DnaG/twinkle"/>
</dbReference>